<dbReference type="InterPro" id="IPR047701">
    <property type="entry name" value="AztC-like"/>
</dbReference>
<dbReference type="OrthoDB" id="9810636at2"/>
<evidence type="ECO:0000256" key="5">
    <source>
        <dbReference type="RuleBase" id="RU003512"/>
    </source>
</evidence>
<reference evidence="6 7" key="1">
    <citation type="submission" date="2019-05" db="EMBL/GenBank/DDBJ databases">
        <title>Draft genome sequence of Nonomuraea zeae DSM 100528.</title>
        <authorList>
            <person name="Saricaoglu S."/>
            <person name="Isik K."/>
        </authorList>
    </citation>
    <scope>NUCLEOTIDE SEQUENCE [LARGE SCALE GENOMIC DNA]</scope>
    <source>
        <strain evidence="6 7">DSM 100528</strain>
    </source>
</reference>
<comment type="similarity">
    <text evidence="5">Belongs to the bacterial solute-binding protein 9 family.</text>
</comment>
<dbReference type="SUPFAM" id="SSF53807">
    <property type="entry name" value="Helical backbone' metal receptor"/>
    <property type="match status" value="1"/>
</dbReference>
<dbReference type="PANTHER" id="PTHR42953:SF1">
    <property type="entry name" value="METAL-BINDING PROTEIN HI_0362-RELATED"/>
    <property type="match status" value="1"/>
</dbReference>
<gene>
    <name evidence="6" type="ORF">ETD85_20870</name>
</gene>
<dbReference type="RefSeq" id="WP_138691427.1">
    <property type="nucleotide sequence ID" value="NZ_JBHSAZ010000089.1"/>
</dbReference>
<dbReference type="GO" id="GO:0007155">
    <property type="term" value="P:cell adhesion"/>
    <property type="evidence" value="ECO:0007669"/>
    <property type="project" value="InterPro"/>
</dbReference>
<keyword evidence="2 5" id="KW-0813">Transport</keyword>
<protein>
    <submittedName>
        <fullName evidence="6">Zinc ABC transporter substrate-binding protein</fullName>
    </submittedName>
</protein>
<evidence type="ECO:0000256" key="3">
    <source>
        <dbReference type="ARBA" id="ARBA00022723"/>
    </source>
</evidence>
<accession>A0A5S4GJX9</accession>
<dbReference type="Pfam" id="PF01297">
    <property type="entry name" value="ZnuA"/>
    <property type="match status" value="1"/>
</dbReference>
<dbReference type="AlphaFoldDB" id="A0A5S4GJX9"/>
<evidence type="ECO:0000313" key="7">
    <source>
        <dbReference type="Proteomes" id="UP000306628"/>
    </source>
</evidence>
<dbReference type="GO" id="GO:0030001">
    <property type="term" value="P:metal ion transport"/>
    <property type="evidence" value="ECO:0007669"/>
    <property type="project" value="InterPro"/>
</dbReference>
<dbReference type="NCBIfam" id="NF040870">
    <property type="entry name" value="AztC"/>
    <property type="match status" value="1"/>
</dbReference>
<dbReference type="Gene3D" id="3.40.50.1980">
    <property type="entry name" value="Nitrogenase molybdenum iron protein domain"/>
    <property type="match status" value="2"/>
</dbReference>
<dbReference type="PANTHER" id="PTHR42953">
    <property type="entry name" value="HIGH-AFFINITY ZINC UPTAKE SYSTEM PROTEIN ZNUA-RELATED"/>
    <property type="match status" value="1"/>
</dbReference>
<proteinExistence type="inferred from homology"/>
<keyword evidence="3" id="KW-0479">Metal-binding</keyword>
<keyword evidence="7" id="KW-1185">Reference proteome</keyword>
<dbReference type="InterPro" id="IPR050492">
    <property type="entry name" value="Bact_metal-bind_prot9"/>
</dbReference>
<dbReference type="EMBL" id="VCKX01000061">
    <property type="protein sequence ID" value="TMR33062.1"/>
    <property type="molecule type" value="Genomic_DNA"/>
</dbReference>
<dbReference type="GO" id="GO:0030313">
    <property type="term" value="C:cell envelope"/>
    <property type="evidence" value="ECO:0007669"/>
    <property type="project" value="UniProtKB-SubCell"/>
</dbReference>
<organism evidence="6 7">
    <name type="scientific">Nonomuraea zeae</name>
    <dbReference type="NCBI Taxonomy" id="1642303"/>
    <lineage>
        <taxon>Bacteria</taxon>
        <taxon>Bacillati</taxon>
        <taxon>Actinomycetota</taxon>
        <taxon>Actinomycetes</taxon>
        <taxon>Streptosporangiales</taxon>
        <taxon>Streptosporangiaceae</taxon>
        <taxon>Nonomuraea</taxon>
    </lineage>
</organism>
<dbReference type="Proteomes" id="UP000306628">
    <property type="component" value="Unassembled WGS sequence"/>
</dbReference>
<dbReference type="PRINTS" id="PR00690">
    <property type="entry name" value="ADHESNFAMILY"/>
</dbReference>
<evidence type="ECO:0000313" key="6">
    <source>
        <dbReference type="EMBL" id="TMR33062.1"/>
    </source>
</evidence>
<keyword evidence="4" id="KW-0732">Signal</keyword>
<evidence type="ECO:0000256" key="4">
    <source>
        <dbReference type="ARBA" id="ARBA00022729"/>
    </source>
</evidence>
<evidence type="ECO:0000256" key="2">
    <source>
        <dbReference type="ARBA" id="ARBA00022448"/>
    </source>
</evidence>
<dbReference type="InterPro" id="IPR006129">
    <property type="entry name" value="AdhesinB"/>
</dbReference>
<comment type="caution">
    <text evidence="6">The sequence shown here is derived from an EMBL/GenBank/DDBJ whole genome shotgun (WGS) entry which is preliminary data.</text>
</comment>
<sequence>MTAPRHTARATLTPRRATRAAHVITRIPRRATRAARAACAAVAVVLVLAGCAETGERAPRVVVTTNILGDVTRAVVGGAAEVTVLMRPDSDPHSFGVSAQEAALIEDADLIVYNGLGLEEGVLRNVEAAEDAGVPALAVGEGVDPLRFTADESSGKPDPHFWTDPQRMARAVDLVAAQVIAHVDGVDAAAVRAGAAAYRARVEELDGWVRRQVAAIPAAGRLLVTNHHVFGYFAQRYGFEVVGAVIPSGTTLASPSASDLKSLRDTIRRTKVKAIFADSSQPDRLARVLASEAGVDVEVVTLFSESLSRRSPGAATYLDMIRTNTTAIVDGLNGRPSP</sequence>
<dbReference type="InterPro" id="IPR006127">
    <property type="entry name" value="ZnuA-like"/>
</dbReference>
<name>A0A5S4GJX9_9ACTN</name>
<dbReference type="PRINTS" id="PR00691">
    <property type="entry name" value="ADHESINB"/>
</dbReference>
<comment type="subcellular location">
    <subcellularLocation>
        <location evidence="1">Cell envelope</location>
    </subcellularLocation>
</comment>
<dbReference type="GO" id="GO:0046872">
    <property type="term" value="F:metal ion binding"/>
    <property type="evidence" value="ECO:0007669"/>
    <property type="project" value="UniProtKB-KW"/>
</dbReference>
<dbReference type="InterPro" id="IPR006128">
    <property type="entry name" value="Lipoprotein_PsaA-like"/>
</dbReference>
<evidence type="ECO:0000256" key="1">
    <source>
        <dbReference type="ARBA" id="ARBA00004196"/>
    </source>
</evidence>